<sequence>MGASPPAVAVVDAKTSGNVGTIARAMKNFGFEDLYLVDPPDVSRESEAYGYAGQAREDVLPEAETVDLDYLVENFHTVGFTAITNEDATKHVRFPFRTPDELAGSLRDVEAPTCLVFGRERVGLHNREIERFDEVCSIPASADYPVLNLGQAATVALYELRDLTVDETQLPDVAVHRASEDEIEAFYDHFDDFLTLVDYPDEKQAKTDRMVRRILGRAHPTGREINTLHGILRRARWHIEGNGRKDSVDDEGY</sequence>
<dbReference type="EMBL" id="BMOO01000012">
    <property type="protein sequence ID" value="GGM76651.1"/>
    <property type="molecule type" value="Genomic_DNA"/>
</dbReference>
<dbReference type="Proteomes" id="UP000765891">
    <property type="component" value="Unassembled WGS sequence"/>
</dbReference>
<dbReference type="InterPro" id="IPR001537">
    <property type="entry name" value="SpoU_MeTrfase"/>
</dbReference>
<organism evidence="6 8">
    <name type="scientific">Halarchaeum rubridurum</name>
    <dbReference type="NCBI Taxonomy" id="489911"/>
    <lineage>
        <taxon>Archaea</taxon>
        <taxon>Methanobacteriati</taxon>
        <taxon>Methanobacteriota</taxon>
        <taxon>Stenosarchaea group</taxon>
        <taxon>Halobacteria</taxon>
        <taxon>Halobacteriales</taxon>
        <taxon>Halobacteriaceae</taxon>
    </lineage>
</organism>
<gene>
    <name evidence="6" type="ORF">GCM10009017_27930</name>
    <name evidence="7" type="ORF">J2752_002538</name>
</gene>
<dbReference type="AlphaFoldDB" id="A0A830G5K3"/>
<dbReference type="PANTHER" id="PTHR42786:SF2">
    <property type="entry name" value="TRNA (CYTIDINE_URIDINE-2'-O-)-METHYLTRANSFERASE TRMJ"/>
    <property type="match status" value="1"/>
</dbReference>
<dbReference type="OrthoDB" id="372184at2157"/>
<protein>
    <submittedName>
        <fullName evidence="6 7">RNA methyltransferase</fullName>
    </submittedName>
</protein>
<dbReference type="EMBL" id="JAGGKO010000004">
    <property type="protein sequence ID" value="MBP1955615.1"/>
    <property type="molecule type" value="Genomic_DNA"/>
</dbReference>
<evidence type="ECO:0000313" key="6">
    <source>
        <dbReference type="EMBL" id="GGM76651.1"/>
    </source>
</evidence>
<evidence type="ECO:0000313" key="8">
    <source>
        <dbReference type="Proteomes" id="UP000614609"/>
    </source>
</evidence>
<comment type="caution">
    <text evidence="6">The sequence shown here is derived from an EMBL/GenBank/DDBJ whole genome shotgun (WGS) entry which is preliminary data.</text>
</comment>
<comment type="similarity">
    <text evidence="1">Belongs to the class IV-like SAM-binding methyltransferase superfamily. RNA methyltransferase TrmH family.</text>
</comment>
<reference evidence="7" key="3">
    <citation type="submission" date="2021-03" db="EMBL/GenBank/DDBJ databases">
        <title>Genomic Encyclopedia of Type Strains, Phase IV (KMG-IV): sequencing the most valuable type-strain genomes for metagenomic binning, comparative biology and taxonomic classification.</title>
        <authorList>
            <person name="Goeker M."/>
        </authorList>
    </citation>
    <scope>NUCLEOTIDE SEQUENCE</scope>
    <source>
        <strain evidence="7">DSM 22443</strain>
    </source>
</reference>
<keyword evidence="3 6" id="KW-0808">Transferase</keyword>
<proteinExistence type="inferred from homology"/>
<dbReference type="NCBIfam" id="TIGR00050">
    <property type="entry name" value="rRNA_methyl_1"/>
    <property type="match status" value="1"/>
</dbReference>
<reference evidence="6" key="2">
    <citation type="submission" date="2020-09" db="EMBL/GenBank/DDBJ databases">
        <authorList>
            <person name="Sun Q."/>
            <person name="Ohkuma M."/>
        </authorList>
    </citation>
    <scope>NUCLEOTIDE SEQUENCE</scope>
    <source>
        <strain evidence="6">JCM 16108</strain>
    </source>
</reference>
<dbReference type="GO" id="GO:0008173">
    <property type="term" value="F:RNA methyltransferase activity"/>
    <property type="evidence" value="ECO:0007669"/>
    <property type="project" value="InterPro"/>
</dbReference>
<evidence type="ECO:0000313" key="7">
    <source>
        <dbReference type="EMBL" id="MBP1955615.1"/>
    </source>
</evidence>
<dbReference type="PANTHER" id="PTHR42786">
    <property type="entry name" value="TRNA/RRNA METHYLTRANSFERASE"/>
    <property type="match status" value="1"/>
</dbReference>
<name>A0A830G5K3_9EURY</name>
<dbReference type="GO" id="GO:0005829">
    <property type="term" value="C:cytosol"/>
    <property type="evidence" value="ECO:0007669"/>
    <property type="project" value="TreeGrafter"/>
</dbReference>
<dbReference type="GO" id="GO:0003723">
    <property type="term" value="F:RNA binding"/>
    <property type="evidence" value="ECO:0007669"/>
    <property type="project" value="InterPro"/>
</dbReference>
<dbReference type="CDD" id="cd18093">
    <property type="entry name" value="SpoU-like_TrmJ"/>
    <property type="match status" value="1"/>
</dbReference>
<accession>A0A830G5K3</accession>
<dbReference type="Gene3D" id="1.10.8.590">
    <property type="match status" value="1"/>
</dbReference>
<reference evidence="6" key="1">
    <citation type="journal article" date="2014" name="Int. J. Syst. Evol. Microbiol.">
        <title>Complete genome sequence of Corynebacterium casei LMG S-19264T (=DSM 44701T), isolated from a smear-ripened cheese.</title>
        <authorList>
            <consortium name="US DOE Joint Genome Institute (JGI-PGF)"/>
            <person name="Walter F."/>
            <person name="Albersmeier A."/>
            <person name="Kalinowski J."/>
            <person name="Ruckert C."/>
        </authorList>
    </citation>
    <scope>NUCLEOTIDE SEQUENCE</scope>
    <source>
        <strain evidence="6">JCM 16108</strain>
    </source>
</reference>
<dbReference type="InterPro" id="IPR004384">
    <property type="entry name" value="RNA_MeTrfase_TrmJ/LasT"/>
</dbReference>
<feature type="domain" description="tRNA/rRNA methyltransferase SpoU type" evidence="5">
    <location>
        <begin position="8"/>
        <end position="158"/>
    </location>
</feature>
<keyword evidence="8" id="KW-1185">Reference proteome</keyword>
<dbReference type="RefSeq" id="WP_188873200.1">
    <property type="nucleotide sequence ID" value="NZ_BMOO01000012.1"/>
</dbReference>
<dbReference type="Gene3D" id="3.40.1280.10">
    <property type="match status" value="1"/>
</dbReference>
<dbReference type="InterPro" id="IPR029028">
    <property type="entry name" value="Alpha/beta_knot_MTases"/>
</dbReference>
<keyword evidence="2 6" id="KW-0489">Methyltransferase</keyword>
<dbReference type="SUPFAM" id="SSF75217">
    <property type="entry name" value="alpha/beta knot"/>
    <property type="match status" value="1"/>
</dbReference>
<evidence type="ECO:0000259" key="5">
    <source>
        <dbReference type="Pfam" id="PF00588"/>
    </source>
</evidence>
<evidence type="ECO:0000256" key="3">
    <source>
        <dbReference type="ARBA" id="ARBA00022679"/>
    </source>
</evidence>
<evidence type="ECO:0000256" key="1">
    <source>
        <dbReference type="ARBA" id="ARBA00007228"/>
    </source>
</evidence>
<dbReference type="Proteomes" id="UP000614609">
    <property type="component" value="Unassembled WGS sequence"/>
</dbReference>
<evidence type="ECO:0000256" key="4">
    <source>
        <dbReference type="ARBA" id="ARBA00022691"/>
    </source>
</evidence>
<dbReference type="InterPro" id="IPR029026">
    <property type="entry name" value="tRNA_m1G_MTases_N"/>
</dbReference>
<keyword evidence="4" id="KW-0949">S-adenosyl-L-methionine</keyword>
<dbReference type="PIRSF" id="PIRSF004808">
    <property type="entry name" value="LasT"/>
    <property type="match status" value="1"/>
</dbReference>
<dbReference type="GO" id="GO:0002128">
    <property type="term" value="P:tRNA nucleoside ribose methylation"/>
    <property type="evidence" value="ECO:0007669"/>
    <property type="project" value="TreeGrafter"/>
</dbReference>
<dbReference type="Pfam" id="PF00588">
    <property type="entry name" value="SpoU_methylase"/>
    <property type="match status" value="1"/>
</dbReference>
<evidence type="ECO:0000256" key="2">
    <source>
        <dbReference type="ARBA" id="ARBA00022603"/>
    </source>
</evidence>